<evidence type="ECO:0000256" key="1">
    <source>
        <dbReference type="ARBA" id="ARBA00025706"/>
    </source>
</evidence>
<gene>
    <name evidence="5" type="ORF">MNOR_LOCUS13106</name>
</gene>
<comment type="pathway">
    <text evidence="1">Phospholipid metabolism; phosphatidylcholine biosynthesis; phosphatidylcholine from phosphocholine: step 1/2.</text>
</comment>
<keyword evidence="6" id="KW-1185">Reference proteome</keyword>
<evidence type="ECO:0000313" key="5">
    <source>
        <dbReference type="EMBL" id="CAL4086885.1"/>
    </source>
</evidence>
<feature type="domain" description="Cytidyltransferase-like" evidence="4">
    <location>
        <begin position="109"/>
        <end position="197"/>
    </location>
</feature>
<dbReference type="EMBL" id="CAXKWB010007388">
    <property type="protein sequence ID" value="CAL4086885.1"/>
    <property type="molecule type" value="Genomic_DNA"/>
</dbReference>
<dbReference type="AlphaFoldDB" id="A0AAV2QL73"/>
<dbReference type="GO" id="GO:0004105">
    <property type="term" value="F:choline-phosphate cytidylyltransferase activity"/>
    <property type="evidence" value="ECO:0007669"/>
    <property type="project" value="UniProtKB-EC"/>
</dbReference>
<sequence>MSTGARKRSRAEATLSAEIEDAFDNGKCWEHTPTPPPLKSPVESDRSRRMLKRSHETAFSTQRSGTICKPAPFSDDEDGIRENVACNYNQKITIAMAKSGTAPRPIRVYADGIYDLFHQGHARQLMQAKNLFPNVYLIVGVCSDELTHTRKGRTVMSEDERYEAVRHCRYVDEIVRDAPWQLDDDFLLKHKVDIVLKIKIPMTLDVPTHVMTFFRQVGRFTGDVLRVWDYGIMTSMLWYYDHDV</sequence>
<dbReference type="EC" id="2.7.7.15" evidence="2"/>
<dbReference type="PANTHER" id="PTHR10739">
    <property type="entry name" value="CYTIDYLYLTRANSFERASE"/>
    <property type="match status" value="1"/>
</dbReference>
<organism evidence="5 6">
    <name type="scientific">Meganyctiphanes norvegica</name>
    <name type="common">Northern krill</name>
    <name type="synonym">Thysanopoda norvegica</name>
    <dbReference type="NCBI Taxonomy" id="48144"/>
    <lineage>
        <taxon>Eukaryota</taxon>
        <taxon>Metazoa</taxon>
        <taxon>Ecdysozoa</taxon>
        <taxon>Arthropoda</taxon>
        <taxon>Crustacea</taxon>
        <taxon>Multicrustacea</taxon>
        <taxon>Malacostraca</taxon>
        <taxon>Eumalacostraca</taxon>
        <taxon>Eucarida</taxon>
        <taxon>Euphausiacea</taxon>
        <taxon>Euphausiidae</taxon>
        <taxon>Meganyctiphanes</taxon>
    </lineage>
</organism>
<evidence type="ECO:0000313" key="6">
    <source>
        <dbReference type="Proteomes" id="UP001497623"/>
    </source>
</evidence>
<evidence type="ECO:0000259" key="4">
    <source>
        <dbReference type="Pfam" id="PF01467"/>
    </source>
</evidence>
<dbReference type="PANTHER" id="PTHR10739:SF13">
    <property type="entry name" value="CHOLINE-PHOSPHATE CYTIDYLYLTRANSFERASE"/>
    <property type="match status" value="1"/>
</dbReference>
<feature type="non-terminal residue" evidence="5">
    <location>
        <position position="244"/>
    </location>
</feature>
<dbReference type="Pfam" id="PF01467">
    <property type="entry name" value="CTP_transf_like"/>
    <property type="match status" value="1"/>
</dbReference>
<dbReference type="NCBIfam" id="TIGR00125">
    <property type="entry name" value="cyt_tran_rel"/>
    <property type="match status" value="1"/>
</dbReference>
<feature type="compositionally biased region" description="Basic and acidic residues" evidence="3">
    <location>
        <begin position="42"/>
        <end position="56"/>
    </location>
</feature>
<dbReference type="InterPro" id="IPR004821">
    <property type="entry name" value="Cyt_trans-like"/>
</dbReference>
<dbReference type="InterPro" id="IPR045049">
    <property type="entry name" value="Pcy1-like"/>
</dbReference>
<dbReference type="Proteomes" id="UP001497623">
    <property type="component" value="Unassembled WGS sequence"/>
</dbReference>
<evidence type="ECO:0000256" key="2">
    <source>
        <dbReference type="ARBA" id="ARBA00026101"/>
    </source>
</evidence>
<name>A0AAV2QL73_MEGNR</name>
<dbReference type="Gene3D" id="3.40.50.620">
    <property type="entry name" value="HUPs"/>
    <property type="match status" value="1"/>
</dbReference>
<reference evidence="5 6" key="1">
    <citation type="submission" date="2024-05" db="EMBL/GenBank/DDBJ databases">
        <authorList>
            <person name="Wallberg A."/>
        </authorList>
    </citation>
    <scope>NUCLEOTIDE SEQUENCE [LARGE SCALE GENOMIC DNA]</scope>
</reference>
<proteinExistence type="predicted"/>
<dbReference type="GO" id="GO:0031210">
    <property type="term" value="F:phosphatidylcholine binding"/>
    <property type="evidence" value="ECO:0007669"/>
    <property type="project" value="TreeGrafter"/>
</dbReference>
<dbReference type="SUPFAM" id="SSF52374">
    <property type="entry name" value="Nucleotidylyl transferase"/>
    <property type="match status" value="1"/>
</dbReference>
<feature type="region of interest" description="Disordered" evidence="3">
    <location>
        <begin position="24"/>
        <end position="56"/>
    </location>
</feature>
<comment type="caution">
    <text evidence="5">The sequence shown here is derived from an EMBL/GenBank/DDBJ whole genome shotgun (WGS) entry which is preliminary data.</text>
</comment>
<evidence type="ECO:0000256" key="3">
    <source>
        <dbReference type="SAM" id="MobiDB-lite"/>
    </source>
</evidence>
<accession>A0AAV2QL73</accession>
<protein>
    <recommendedName>
        <fullName evidence="2">choline-phosphate cytidylyltransferase</fullName>
        <ecNumber evidence="2">2.7.7.15</ecNumber>
    </recommendedName>
</protein>
<dbReference type="InterPro" id="IPR014729">
    <property type="entry name" value="Rossmann-like_a/b/a_fold"/>
</dbReference>